<keyword evidence="7" id="KW-0677">Repeat</keyword>
<dbReference type="PANTHER" id="PTHR23155">
    <property type="entry name" value="DISEASE RESISTANCE PROTEIN RP"/>
    <property type="match status" value="1"/>
</dbReference>
<gene>
    <name evidence="14" type="ORF">TEA_024622</name>
</gene>
<evidence type="ECO:0000256" key="3">
    <source>
        <dbReference type="ARBA" id="ARBA00008894"/>
    </source>
</evidence>
<dbReference type="Pfam" id="PF00931">
    <property type="entry name" value="NB-ARC"/>
    <property type="match status" value="1"/>
</dbReference>
<dbReference type="PRINTS" id="PR00364">
    <property type="entry name" value="DISEASERSIST"/>
</dbReference>
<dbReference type="InterPro" id="IPR002182">
    <property type="entry name" value="NB-ARC"/>
</dbReference>
<name>A0A4S4DCR2_CAMSN</name>
<keyword evidence="15" id="KW-1185">Reference proteome</keyword>
<feature type="transmembrane region" description="Helical" evidence="10">
    <location>
        <begin position="882"/>
        <end position="908"/>
    </location>
</feature>
<dbReference type="InterPro" id="IPR027417">
    <property type="entry name" value="P-loop_NTPase"/>
</dbReference>
<dbReference type="FunFam" id="3.40.50.300:FF:001091">
    <property type="entry name" value="Probable disease resistance protein At1g61300"/>
    <property type="match status" value="1"/>
</dbReference>
<dbReference type="GO" id="GO:0009626">
    <property type="term" value="P:plant-type hypersensitive response"/>
    <property type="evidence" value="ECO:0007669"/>
    <property type="project" value="UniProtKB-KW"/>
</dbReference>
<feature type="domain" description="Disease resistance R13L4/SHOC-2-like LRR" evidence="13">
    <location>
        <begin position="561"/>
        <end position="866"/>
    </location>
</feature>
<keyword evidence="6" id="KW-0381">Hypersensitive response</keyword>
<dbReference type="Pfam" id="PF23559">
    <property type="entry name" value="WHD_DRP"/>
    <property type="match status" value="1"/>
</dbReference>
<dbReference type="AlphaFoldDB" id="A0A4S4DCR2"/>
<evidence type="ECO:0000313" key="14">
    <source>
        <dbReference type="EMBL" id="THG00403.1"/>
    </source>
</evidence>
<sequence>MASSSRGLLTLFPDLNESTREIAGAVSREPQPNTTGFAPLNFPMQSVEQKMAVQTDVEANQYTLKASWRGIAMERYDIPSGQGQSRVSSTMVEEEIMVGFEDEVIMIKEQLTEGKKKLGIISIVGMPGLGKTTLARKVYDDPYITHYFHIRAWTYVSQAYIKRDLLLGILHSIVKITNKTEQMSNEKLGEEIYKILKGKRYLIVMDDIWSTGAWDDVRMYLPNDNNGSRVMFTSRLKEVGLHAKPESCPHHLRFLTEEESWELFQKRVFRGESFPPELMGLGLQIAEKCEGLPLAIVVIAGILAKEEKTKDLWEEVAESVSSYMVNDPNQYMRTLALSYYHLPDHLKPCFLYFGAFLEGSEIPVRKLMWLWIAEGFVQSSEEKKVEEFEEDYLTDLTREKTLEEIAEDYLTDLIERSLVIVSKKRSNGGIKACRMHDLLRHLCLREAEKFKFLTWFHGHEHVSSSQGRICIYPDSNFDVHLVKSYARYIQSLFWFGVLDHDSLKFYPNSIMLPIHPFRQPVSDAYCDFLLPYTVRRTDILNEQLFFLDSSLQSSSNSQTSDCLKVLDLWCPNVFLSFEIEALIYLRYLAIHTDDFHTIPPSIVYLSNLETLILGTRQSHTILPENVWTMVKLRHLYTPGKYHIDSQCFAKPIALKYLSPHVGFNYNALQTVSNLCPCGHVQLLLLRTPNLRKLGFRGYLINESGQSTLPNLDFLNHLETLKLDNTMITSQSTNLLRAVDIALPKIVKKLTLRGMGIKWEEMWIIGMLPNLEVLKLERRSCQGRQWETTGGGFRRLKYLKLKCLGVEEWIASSTHFPSLEHLVLEECYSLKEIPSDFGDVPVLQIIEVNFCLRFTEESARKIKARQEHNGNNWLKILINNQEFFGMTCLFIVLLPVSGVNILNVSWSVLTGEF</sequence>
<evidence type="ECO:0000313" key="15">
    <source>
        <dbReference type="Proteomes" id="UP000306102"/>
    </source>
</evidence>
<dbReference type="Gene3D" id="3.40.50.300">
    <property type="entry name" value="P-loop containing nucleotide triphosphate hydrolases"/>
    <property type="match status" value="1"/>
</dbReference>
<dbReference type="EMBL" id="SDRB02011687">
    <property type="protein sequence ID" value="THG00403.1"/>
    <property type="molecule type" value="Genomic_DNA"/>
</dbReference>
<keyword evidence="9" id="KW-0611">Plant defense</keyword>
<comment type="function">
    <text evidence="1">Confers resistance to late blight (Phytophthora infestans) races carrying the avirulence gene Avr1. Resistance proteins guard the plant against pathogens that contain an appropriate avirulence protein via an indirect interaction with this avirulence protein. That triggers a defense system including the hypersensitive response, which restricts the pathogen growth.</text>
</comment>
<keyword evidence="5" id="KW-0433">Leucine-rich repeat</keyword>
<feature type="domain" description="NB-ARC" evidence="11">
    <location>
        <begin position="101"/>
        <end position="272"/>
    </location>
</feature>
<evidence type="ECO:0000259" key="12">
    <source>
        <dbReference type="Pfam" id="PF23559"/>
    </source>
</evidence>
<keyword evidence="10" id="KW-0472">Membrane</keyword>
<dbReference type="SUPFAM" id="SSF52540">
    <property type="entry name" value="P-loop containing nucleoside triphosphate hydrolases"/>
    <property type="match status" value="1"/>
</dbReference>
<dbReference type="SUPFAM" id="SSF52058">
    <property type="entry name" value="L domain-like"/>
    <property type="match status" value="1"/>
</dbReference>
<proteinExistence type="inferred from homology"/>
<evidence type="ECO:0000256" key="7">
    <source>
        <dbReference type="ARBA" id="ARBA00022737"/>
    </source>
</evidence>
<keyword evidence="10" id="KW-0812">Transmembrane</keyword>
<dbReference type="Gene3D" id="1.10.10.10">
    <property type="entry name" value="Winged helix-like DNA-binding domain superfamily/Winged helix DNA-binding domain"/>
    <property type="match status" value="1"/>
</dbReference>
<dbReference type="PANTHER" id="PTHR23155:SF1152">
    <property type="entry name" value="AAA+ ATPASE DOMAIN-CONTAINING PROTEIN"/>
    <property type="match status" value="1"/>
</dbReference>
<evidence type="ECO:0000256" key="2">
    <source>
        <dbReference type="ARBA" id="ARBA00004496"/>
    </source>
</evidence>
<evidence type="ECO:0000256" key="5">
    <source>
        <dbReference type="ARBA" id="ARBA00022614"/>
    </source>
</evidence>
<accession>A0A4S4DCR2</accession>
<comment type="caution">
    <text evidence="14">The sequence shown here is derived from an EMBL/GenBank/DDBJ whole genome shotgun (WGS) entry which is preliminary data.</text>
</comment>
<protein>
    <submittedName>
        <fullName evidence="14">Uncharacterized protein</fullName>
    </submittedName>
</protein>
<dbReference type="InterPro" id="IPR058922">
    <property type="entry name" value="WHD_DRP"/>
</dbReference>
<dbReference type="InterPro" id="IPR036388">
    <property type="entry name" value="WH-like_DNA-bd_sf"/>
</dbReference>
<dbReference type="Proteomes" id="UP000306102">
    <property type="component" value="Unassembled WGS sequence"/>
</dbReference>
<dbReference type="Gene3D" id="1.10.8.430">
    <property type="entry name" value="Helical domain of apoptotic protease-activating factors"/>
    <property type="match status" value="1"/>
</dbReference>
<organism evidence="14 15">
    <name type="scientific">Camellia sinensis var. sinensis</name>
    <name type="common">China tea</name>
    <dbReference type="NCBI Taxonomy" id="542762"/>
    <lineage>
        <taxon>Eukaryota</taxon>
        <taxon>Viridiplantae</taxon>
        <taxon>Streptophyta</taxon>
        <taxon>Embryophyta</taxon>
        <taxon>Tracheophyta</taxon>
        <taxon>Spermatophyta</taxon>
        <taxon>Magnoliopsida</taxon>
        <taxon>eudicotyledons</taxon>
        <taxon>Gunneridae</taxon>
        <taxon>Pentapetalae</taxon>
        <taxon>asterids</taxon>
        <taxon>Ericales</taxon>
        <taxon>Theaceae</taxon>
        <taxon>Camellia</taxon>
    </lineage>
</organism>
<dbReference type="Pfam" id="PF23598">
    <property type="entry name" value="LRR_14"/>
    <property type="match status" value="1"/>
</dbReference>
<evidence type="ECO:0000256" key="9">
    <source>
        <dbReference type="ARBA" id="ARBA00022821"/>
    </source>
</evidence>
<evidence type="ECO:0000256" key="10">
    <source>
        <dbReference type="SAM" id="Phobius"/>
    </source>
</evidence>
<comment type="similarity">
    <text evidence="3">Belongs to the disease resistance NB-LRR family.</text>
</comment>
<comment type="subcellular location">
    <subcellularLocation>
        <location evidence="2">Cytoplasm</location>
    </subcellularLocation>
</comment>
<dbReference type="STRING" id="542762.A0A4S4DCR2"/>
<keyword evidence="10" id="KW-1133">Transmembrane helix</keyword>
<dbReference type="Gene3D" id="3.80.10.10">
    <property type="entry name" value="Ribonuclease Inhibitor"/>
    <property type="match status" value="1"/>
</dbReference>
<dbReference type="InterPro" id="IPR032675">
    <property type="entry name" value="LRR_dom_sf"/>
</dbReference>
<keyword evidence="8" id="KW-0547">Nucleotide-binding</keyword>
<keyword evidence="4" id="KW-0963">Cytoplasm</keyword>
<evidence type="ECO:0000256" key="4">
    <source>
        <dbReference type="ARBA" id="ARBA00022490"/>
    </source>
</evidence>
<dbReference type="InterPro" id="IPR055414">
    <property type="entry name" value="LRR_R13L4/SHOC2-like"/>
</dbReference>
<dbReference type="GO" id="GO:0043531">
    <property type="term" value="F:ADP binding"/>
    <property type="evidence" value="ECO:0007669"/>
    <property type="project" value="InterPro"/>
</dbReference>
<evidence type="ECO:0000256" key="1">
    <source>
        <dbReference type="ARBA" id="ARBA00002074"/>
    </source>
</evidence>
<evidence type="ECO:0000259" key="11">
    <source>
        <dbReference type="Pfam" id="PF00931"/>
    </source>
</evidence>
<evidence type="ECO:0000256" key="6">
    <source>
        <dbReference type="ARBA" id="ARBA00022667"/>
    </source>
</evidence>
<feature type="domain" description="Disease resistance protein winged helix" evidence="12">
    <location>
        <begin position="398"/>
        <end position="442"/>
    </location>
</feature>
<dbReference type="InterPro" id="IPR042197">
    <property type="entry name" value="Apaf_helical"/>
</dbReference>
<reference evidence="14 15" key="1">
    <citation type="journal article" date="2018" name="Proc. Natl. Acad. Sci. U.S.A.">
        <title>Draft genome sequence of Camellia sinensis var. sinensis provides insights into the evolution of the tea genome and tea quality.</title>
        <authorList>
            <person name="Wei C."/>
            <person name="Yang H."/>
            <person name="Wang S."/>
            <person name="Zhao J."/>
            <person name="Liu C."/>
            <person name="Gao L."/>
            <person name="Xia E."/>
            <person name="Lu Y."/>
            <person name="Tai Y."/>
            <person name="She G."/>
            <person name="Sun J."/>
            <person name="Cao H."/>
            <person name="Tong W."/>
            <person name="Gao Q."/>
            <person name="Li Y."/>
            <person name="Deng W."/>
            <person name="Jiang X."/>
            <person name="Wang W."/>
            <person name="Chen Q."/>
            <person name="Zhang S."/>
            <person name="Li H."/>
            <person name="Wu J."/>
            <person name="Wang P."/>
            <person name="Li P."/>
            <person name="Shi C."/>
            <person name="Zheng F."/>
            <person name="Jian J."/>
            <person name="Huang B."/>
            <person name="Shan D."/>
            <person name="Shi M."/>
            <person name="Fang C."/>
            <person name="Yue Y."/>
            <person name="Li F."/>
            <person name="Li D."/>
            <person name="Wei S."/>
            <person name="Han B."/>
            <person name="Jiang C."/>
            <person name="Yin Y."/>
            <person name="Xia T."/>
            <person name="Zhang Z."/>
            <person name="Bennetzen J.L."/>
            <person name="Zhao S."/>
            <person name="Wan X."/>
        </authorList>
    </citation>
    <scope>NUCLEOTIDE SEQUENCE [LARGE SCALE GENOMIC DNA]</scope>
    <source>
        <strain evidence="15">cv. Shuchazao</strain>
        <tissue evidence="14">Leaf</tissue>
    </source>
</reference>
<evidence type="ECO:0000256" key="8">
    <source>
        <dbReference type="ARBA" id="ARBA00022741"/>
    </source>
</evidence>
<dbReference type="InterPro" id="IPR044974">
    <property type="entry name" value="Disease_R_plants"/>
</dbReference>
<evidence type="ECO:0000259" key="13">
    <source>
        <dbReference type="Pfam" id="PF23598"/>
    </source>
</evidence>